<gene>
    <name evidence="1" type="ORF">H4R18_005285</name>
</gene>
<evidence type="ECO:0000313" key="2">
    <source>
        <dbReference type="Proteomes" id="UP001140217"/>
    </source>
</evidence>
<evidence type="ECO:0000313" key="1">
    <source>
        <dbReference type="EMBL" id="KAJ2777181.1"/>
    </source>
</evidence>
<keyword evidence="2" id="KW-1185">Reference proteome</keyword>
<name>A0A9W8LEJ3_9FUNG</name>
<reference evidence="1" key="1">
    <citation type="submission" date="2022-07" db="EMBL/GenBank/DDBJ databases">
        <title>Phylogenomic reconstructions and comparative analyses of Kickxellomycotina fungi.</title>
        <authorList>
            <person name="Reynolds N.K."/>
            <person name="Stajich J.E."/>
            <person name="Barry K."/>
            <person name="Grigoriev I.V."/>
            <person name="Crous P."/>
            <person name="Smith M.E."/>
        </authorList>
    </citation>
    <scope>NUCLEOTIDE SEQUENCE</scope>
    <source>
        <strain evidence="1">NBRC 105414</strain>
    </source>
</reference>
<dbReference type="AlphaFoldDB" id="A0A9W8LEJ3"/>
<sequence>MAARYSKVLTLQNAQMFFGGALLAGTLGYAWQQSRTRGGAELERRLRSVHQNMYWSMPLAQRPAPALGDGAAAGCRRQRWLQRADDGIGRWWNAKLAGLGSWAARPGYLTEQAARAQGAARQGAVAGWRQAKAAAARGGRWVADRARSAVRWDAAAARLDSLWLEESARWQHAHACAVRAVHPRYARDRAADPREH</sequence>
<comment type="caution">
    <text evidence="1">The sequence shown here is derived from an EMBL/GenBank/DDBJ whole genome shotgun (WGS) entry which is preliminary data.</text>
</comment>
<dbReference type="EMBL" id="JANBUL010000307">
    <property type="protein sequence ID" value="KAJ2777181.1"/>
    <property type="molecule type" value="Genomic_DNA"/>
</dbReference>
<organism evidence="1 2">
    <name type="scientific">Coemansia javaensis</name>
    <dbReference type="NCBI Taxonomy" id="2761396"/>
    <lineage>
        <taxon>Eukaryota</taxon>
        <taxon>Fungi</taxon>
        <taxon>Fungi incertae sedis</taxon>
        <taxon>Zoopagomycota</taxon>
        <taxon>Kickxellomycotina</taxon>
        <taxon>Kickxellomycetes</taxon>
        <taxon>Kickxellales</taxon>
        <taxon>Kickxellaceae</taxon>
        <taxon>Coemansia</taxon>
    </lineage>
</organism>
<proteinExistence type="predicted"/>
<dbReference type="OrthoDB" id="5572861at2759"/>
<dbReference type="Proteomes" id="UP001140217">
    <property type="component" value="Unassembled WGS sequence"/>
</dbReference>
<protein>
    <submittedName>
        <fullName evidence="1">Uncharacterized protein</fullName>
    </submittedName>
</protein>
<accession>A0A9W8LEJ3</accession>